<dbReference type="AlphaFoldDB" id="A0A2T6AXE8"/>
<accession>A0A2T6AXE8</accession>
<proteinExistence type="predicted"/>
<evidence type="ECO:0000313" key="2">
    <source>
        <dbReference type="EMBL" id="PTX48494.1"/>
    </source>
</evidence>
<gene>
    <name evidence="2" type="ORF">C8P63_1459</name>
</gene>
<reference evidence="2 3" key="1">
    <citation type="submission" date="2018-04" db="EMBL/GenBank/DDBJ databases">
        <title>Genomic Encyclopedia of Archaeal and Bacterial Type Strains, Phase II (KMG-II): from individual species to whole genera.</title>
        <authorList>
            <person name="Goeker M."/>
        </authorList>
    </citation>
    <scope>NUCLEOTIDE SEQUENCE [LARGE SCALE GENOMIC DNA]</scope>
    <source>
        <strain evidence="2 3">DSM 45787</strain>
    </source>
</reference>
<keyword evidence="2" id="KW-0489">Methyltransferase</keyword>
<dbReference type="GO" id="GO:0032259">
    <property type="term" value="P:methylation"/>
    <property type="evidence" value="ECO:0007669"/>
    <property type="project" value="UniProtKB-KW"/>
</dbReference>
<evidence type="ECO:0000259" key="1">
    <source>
        <dbReference type="Pfam" id="PF08241"/>
    </source>
</evidence>
<keyword evidence="2" id="KW-0808">Transferase</keyword>
<dbReference type="EMBL" id="QBKR01000045">
    <property type="protein sequence ID" value="PTX48494.1"/>
    <property type="molecule type" value="Genomic_DNA"/>
</dbReference>
<dbReference type="PANTHER" id="PTHR42912">
    <property type="entry name" value="METHYLTRANSFERASE"/>
    <property type="match status" value="1"/>
</dbReference>
<evidence type="ECO:0000313" key="3">
    <source>
        <dbReference type="Proteomes" id="UP000244240"/>
    </source>
</evidence>
<comment type="caution">
    <text evidence="2">The sequence shown here is derived from an EMBL/GenBank/DDBJ whole genome shotgun (WGS) entry which is preliminary data.</text>
</comment>
<dbReference type="SUPFAM" id="SSF53335">
    <property type="entry name" value="S-adenosyl-L-methionine-dependent methyltransferases"/>
    <property type="match status" value="1"/>
</dbReference>
<dbReference type="InterPro" id="IPR050508">
    <property type="entry name" value="Methyltransf_Superfamily"/>
</dbReference>
<dbReference type="InterPro" id="IPR029063">
    <property type="entry name" value="SAM-dependent_MTases_sf"/>
</dbReference>
<keyword evidence="3" id="KW-1185">Reference proteome</keyword>
<name>A0A2T6AXE8_9BACL</name>
<dbReference type="Proteomes" id="UP000244240">
    <property type="component" value="Unassembled WGS sequence"/>
</dbReference>
<dbReference type="Pfam" id="PF08241">
    <property type="entry name" value="Methyltransf_11"/>
    <property type="match status" value="1"/>
</dbReference>
<feature type="domain" description="Methyltransferase type 11" evidence="1">
    <location>
        <begin position="55"/>
        <end position="147"/>
    </location>
</feature>
<dbReference type="Gene3D" id="3.40.50.150">
    <property type="entry name" value="Vaccinia Virus protein VP39"/>
    <property type="match status" value="1"/>
</dbReference>
<sequence>MAGFSIHPLKGVASFVSIDFFHPENRNACSGRLASREWREAIRNLFDPKSRQAADIGCGGGIYTRALADLGAHVTGVDPSPVMLEAAREKSTGYETIRWRLGKAEQTGLMDQSFDIVLLRAVIHHLTDLSGCFRELFRILKPGGMILVQDRTPDDVTLPPSGEHLRGMFFEIFPRLKVQECARRHPSDRVKSAMINAGFLPPSQRKLWETRTVHPTPAALEKDLLRRTGRSILHKLSNEELKQLAFAIRRRLQSEGRTGPIPDRDRWTLWWAKKEAS</sequence>
<keyword evidence="2" id="KW-0830">Ubiquinone</keyword>
<dbReference type="GO" id="GO:0008757">
    <property type="term" value="F:S-adenosylmethionine-dependent methyltransferase activity"/>
    <property type="evidence" value="ECO:0007669"/>
    <property type="project" value="InterPro"/>
</dbReference>
<dbReference type="PANTHER" id="PTHR42912:SF93">
    <property type="entry name" value="N6-ADENOSINE-METHYLTRANSFERASE TMT1A"/>
    <property type="match status" value="1"/>
</dbReference>
<protein>
    <submittedName>
        <fullName evidence="2">Ubiquinone/menaquinone biosynthesis C-methylase UbiE</fullName>
    </submittedName>
</protein>
<organism evidence="2 3">
    <name type="scientific">Melghirimyces profundicolus</name>
    <dbReference type="NCBI Taxonomy" id="1242148"/>
    <lineage>
        <taxon>Bacteria</taxon>
        <taxon>Bacillati</taxon>
        <taxon>Bacillota</taxon>
        <taxon>Bacilli</taxon>
        <taxon>Bacillales</taxon>
        <taxon>Thermoactinomycetaceae</taxon>
        <taxon>Melghirimyces</taxon>
    </lineage>
</organism>
<dbReference type="CDD" id="cd02440">
    <property type="entry name" value="AdoMet_MTases"/>
    <property type="match status" value="1"/>
</dbReference>
<dbReference type="InterPro" id="IPR013216">
    <property type="entry name" value="Methyltransf_11"/>
</dbReference>